<dbReference type="PANTHER" id="PTHR22981">
    <property type="entry name" value="3-HYDROXYISOBUTYRATE DEHYDROGENASE-RELATED"/>
    <property type="match status" value="1"/>
</dbReference>
<name>A0A2R4XGH2_9BURK</name>
<dbReference type="Gene3D" id="1.10.1040.10">
    <property type="entry name" value="N-(1-d-carboxylethyl)-l-norvaline Dehydrogenase, domain 2"/>
    <property type="match status" value="1"/>
</dbReference>
<dbReference type="Gene3D" id="3.40.50.720">
    <property type="entry name" value="NAD(P)-binding Rossmann-like Domain"/>
    <property type="match status" value="1"/>
</dbReference>
<dbReference type="PIRSF" id="PIRSF000103">
    <property type="entry name" value="HIBADH"/>
    <property type="match status" value="1"/>
</dbReference>
<dbReference type="InterPro" id="IPR036291">
    <property type="entry name" value="NAD(P)-bd_dom_sf"/>
</dbReference>
<feature type="active site" evidence="3">
    <location>
        <position position="174"/>
    </location>
</feature>
<dbReference type="SUPFAM" id="SSF51735">
    <property type="entry name" value="NAD(P)-binding Rossmann-fold domains"/>
    <property type="match status" value="1"/>
</dbReference>
<dbReference type="InterPro" id="IPR015815">
    <property type="entry name" value="HIBADH-related"/>
</dbReference>
<accession>A0A2R4XGH2</accession>
<dbReference type="GO" id="GO:0016616">
    <property type="term" value="F:oxidoreductase activity, acting on the CH-OH group of donors, NAD or NADP as acceptor"/>
    <property type="evidence" value="ECO:0007669"/>
    <property type="project" value="TreeGrafter"/>
</dbReference>
<dbReference type="InterPro" id="IPR029154">
    <property type="entry name" value="HIBADH-like_NADP-bd"/>
</dbReference>
<evidence type="ECO:0000313" key="6">
    <source>
        <dbReference type="EMBL" id="AWB32922.1"/>
    </source>
</evidence>
<keyword evidence="1" id="KW-0560">Oxidoreductase</keyword>
<dbReference type="RefSeq" id="WP_108620362.1">
    <property type="nucleotide sequence ID" value="NZ_CP028901.1"/>
</dbReference>
<reference evidence="6 7" key="1">
    <citation type="submission" date="2018-04" db="EMBL/GenBank/DDBJ databases">
        <title>Bordetella sp. HZ20 isolated from seawater.</title>
        <authorList>
            <person name="Sun C."/>
        </authorList>
    </citation>
    <scope>NUCLEOTIDE SEQUENCE [LARGE SCALE GENOMIC DNA]</scope>
    <source>
        <strain evidence="6 7">HZ20</strain>
    </source>
</reference>
<dbReference type="Proteomes" id="UP000244571">
    <property type="component" value="Chromosome"/>
</dbReference>
<organism evidence="6 7">
    <name type="scientific">Orrella marina</name>
    <dbReference type="NCBI Taxonomy" id="2163011"/>
    <lineage>
        <taxon>Bacteria</taxon>
        <taxon>Pseudomonadati</taxon>
        <taxon>Pseudomonadota</taxon>
        <taxon>Betaproteobacteria</taxon>
        <taxon>Burkholderiales</taxon>
        <taxon>Alcaligenaceae</taxon>
        <taxon>Orrella</taxon>
    </lineage>
</organism>
<dbReference type="InterPro" id="IPR006115">
    <property type="entry name" value="6PGDH_NADP-bd"/>
</dbReference>
<evidence type="ECO:0000259" key="5">
    <source>
        <dbReference type="Pfam" id="PF14833"/>
    </source>
</evidence>
<dbReference type="GO" id="GO:0050661">
    <property type="term" value="F:NADP binding"/>
    <property type="evidence" value="ECO:0007669"/>
    <property type="project" value="InterPro"/>
</dbReference>
<dbReference type="InterPro" id="IPR008927">
    <property type="entry name" value="6-PGluconate_DH-like_C_sf"/>
</dbReference>
<dbReference type="SUPFAM" id="SSF48179">
    <property type="entry name" value="6-phosphogluconate dehydrogenase C-terminal domain-like"/>
    <property type="match status" value="1"/>
</dbReference>
<keyword evidence="2" id="KW-0520">NAD</keyword>
<protein>
    <submittedName>
        <fullName evidence="6">NAD(P)-dependent oxidoreductase</fullName>
    </submittedName>
</protein>
<evidence type="ECO:0000256" key="3">
    <source>
        <dbReference type="PIRSR" id="PIRSR000103-1"/>
    </source>
</evidence>
<sequence>MEIGSVAFIGVGNMGSRMAACVKQAGFDLRVHDANLQACESLVKSGVSVLSEAAESIQSDVIVLMVANDDQVKQVTRQIVQAGLRDTRFVADYLCIMSTVLPQTVKEVARELDKVEIRLIEAPVSGGMVKAEQGSLTLMLGGAEEDITAVNPVMKAMGSHLFYCGKLGSASVVKLINNMIGISNLYLVAEGFRMAQAYGVCCENLTRVLEVSTGRNFLTEDAQISAQQYAAWTQTEEVFLSASKIVQKDLHIAQDLARAVSVTLPVIAAVSGVVDATGDTDLERWRAVADYFTRAEQAEGNSSHG</sequence>
<dbReference type="EMBL" id="CP028901">
    <property type="protein sequence ID" value="AWB32922.1"/>
    <property type="molecule type" value="Genomic_DNA"/>
</dbReference>
<evidence type="ECO:0000313" key="7">
    <source>
        <dbReference type="Proteomes" id="UP000244571"/>
    </source>
</evidence>
<dbReference type="KEGG" id="boz:DBV39_03420"/>
<keyword evidence="7" id="KW-1185">Reference proteome</keyword>
<dbReference type="AlphaFoldDB" id="A0A2R4XGH2"/>
<dbReference type="GO" id="GO:0051287">
    <property type="term" value="F:NAD binding"/>
    <property type="evidence" value="ECO:0007669"/>
    <property type="project" value="InterPro"/>
</dbReference>
<dbReference type="Pfam" id="PF14833">
    <property type="entry name" value="NAD_binding_11"/>
    <property type="match status" value="1"/>
</dbReference>
<evidence type="ECO:0000259" key="4">
    <source>
        <dbReference type="Pfam" id="PF03446"/>
    </source>
</evidence>
<evidence type="ECO:0000256" key="1">
    <source>
        <dbReference type="ARBA" id="ARBA00023002"/>
    </source>
</evidence>
<dbReference type="OrthoDB" id="9125692at2"/>
<evidence type="ECO:0000256" key="2">
    <source>
        <dbReference type="ARBA" id="ARBA00023027"/>
    </source>
</evidence>
<dbReference type="PANTHER" id="PTHR22981:SF7">
    <property type="entry name" value="3-HYDROXYISOBUTYRATE DEHYDROGENASE, MITOCHONDRIAL"/>
    <property type="match status" value="1"/>
</dbReference>
<feature type="domain" description="6-phosphogluconate dehydrogenase NADP-binding" evidence="4">
    <location>
        <begin position="6"/>
        <end position="165"/>
    </location>
</feature>
<gene>
    <name evidence="6" type="ORF">DBV39_03420</name>
</gene>
<proteinExistence type="predicted"/>
<dbReference type="InterPro" id="IPR013328">
    <property type="entry name" value="6PGD_dom2"/>
</dbReference>
<feature type="domain" description="3-hydroxyisobutyrate dehydrogenase-like NAD-binding" evidence="5">
    <location>
        <begin position="168"/>
        <end position="277"/>
    </location>
</feature>
<dbReference type="Pfam" id="PF03446">
    <property type="entry name" value="NAD_binding_2"/>
    <property type="match status" value="1"/>
</dbReference>